<accession>A0ABS1WUX9</accession>
<reference evidence="3 4" key="1">
    <citation type="journal article" date="2021" name="Int. J. Syst. Evol. Microbiol.">
        <title>Steroidobacter gossypii sp. nov., isolated from soil of cotton cropping field.</title>
        <authorList>
            <person name="Huang R."/>
            <person name="Yang S."/>
            <person name="Zhen C."/>
            <person name="Liu W."/>
        </authorList>
    </citation>
    <scope>NUCLEOTIDE SEQUENCE [LARGE SCALE GENOMIC DNA]</scope>
    <source>
        <strain evidence="3 4">S1-65</strain>
    </source>
</reference>
<sequence length="246" mass="26113">MKKAFAAGLCLLASFSAHATLITIDPDDYAHGTDLSQIAPGLTLQALHQANTSRDPVPNSFYAPVYLPIVAADCDFRCGNLNGEREFGFLSPSGSVLEGFGRIEGNSWCLSATQAGLGSSYCRDGFTVLEMTFENPTDFLQVETAWGSDASSLMAFNSAGERLFWCTANEQNRVCDGVQIVTSGLGGHSSTFTIARDTGDIARVIFGGFMGSASIGGITYNVPEPGTLALFALGLWGLGLARRRRS</sequence>
<dbReference type="Proteomes" id="UP000661077">
    <property type="component" value="Unassembled WGS sequence"/>
</dbReference>
<organism evidence="3 4">
    <name type="scientific">Steroidobacter gossypii</name>
    <dbReference type="NCBI Taxonomy" id="2805490"/>
    <lineage>
        <taxon>Bacteria</taxon>
        <taxon>Pseudomonadati</taxon>
        <taxon>Pseudomonadota</taxon>
        <taxon>Gammaproteobacteria</taxon>
        <taxon>Steroidobacterales</taxon>
        <taxon>Steroidobacteraceae</taxon>
        <taxon>Steroidobacter</taxon>
    </lineage>
</organism>
<dbReference type="Pfam" id="PF07589">
    <property type="entry name" value="PEP-CTERM"/>
    <property type="match status" value="1"/>
</dbReference>
<evidence type="ECO:0000259" key="2">
    <source>
        <dbReference type="Pfam" id="PF07589"/>
    </source>
</evidence>
<proteinExistence type="predicted"/>
<keyword evidence="1" id="KW-0732">Signal</keyword>
<feature type="domain" description="Ice-binding protein C-terminal" evidence="2">
    <location>
        <begin position="222"/>
        <end position="245"/>
    </location>
</feature>
<gene>
    <name evidence="3" type="ORF">JM946_08470</name>
</gene>
<keyword evidence="4" id="KW-1185">Reference proteome</keyword>
<comment type="caution">
    <text evidence="3">The sequence shown here is derived from an EMBL/GenBank/DDBJ whole genome shotgun (WGS) entry which is preliminary data.</text>
</comment>
<dbReference type="InterPro" id="IPR013424">
    <property type="entry name" value="Ice-binding_C"/>
</dbReference>
<feature type="chain" id="PRO_5046030915" evidence="1">
    <location>
        <begin position="20"/>
        <end position="246"/>
    </location>
</feature>
<dbReference type="EMBL" id="JAEVLS010000002">
    <property type="protein sequence ID" value="MBM0104779.1"/>
    <property type="molecule type" value="Genomic_DNA"/>
</dbReference>
<dbReference type="RefSeq" id="WP_203166823.1">
    <property type="nucleotide sequence ID" value="NZ_JAEVLS010000002.1"/>
</dbReference>
<dbReference type="NCBIfam" id="TIGR02595">
    <property type="entry name" value="PEP_CTERM"/>
    <property type="match status" value="1"/>
</dbReference>
<evidence type="ECO:0000256" key="1">
    <source>
        <dbReference type="SAM" id="SignalP"/>
    </source>
</evidence>
<feature type="signal peptide" evidence="1">
    <location>
        <begin position="1"/>
        <end position="19"/>
    </location>
</feature>
<evidence type="ECO:0000313" key="3">
    <source>
        <dbReference type="EMBL" id="MBM0104779.1"/>
    </source>
</evidence>
<name>A0ABS1WUX9_9GAMM</name>
<protein>
    <submittedName>
        <fullName evidence="3">PEP-CTERM sorting domain-containing protein</fullName>
    </submittedName>
</protein>
<evidence type="ECO:0000313" key="4">
    <source>
        <dbReference type="Proteomes" id="UP000661077"/>
    </source>
</evidence>